<comment type="caution">
    <text evidence="1">The sequence shown here is derived from an EMBL/GenBank/DDBJ whole genome shotgun (WGS) entry which is preliminary data.</text>
</comment>
<keyword evidence="2" id="KW-1185">Reference proteome</keyword>
<organism evidence="1 2">
    <name type="scientific">Caldimonas thermodepolymerans</name>
    <dbReference type="NCBI Taxonomy" id="215580"/>
    <lineage>
        <taxon>Bacteria</taxon>
        <taxon>Pseudomonadati</taxon>
        <taxon>Pseudomonadota</taxon>
        <taxon>Betaproteobacteria</taxon>
        <taxon>Burkholderiales</taxon>
        <taxon>Sphaerotilaceae</taxon>
        <taxon>Caldimonas</taxon>
    </lineage>
</organism>
<dbReference type="EMBL" id="PSNY01000044">
    <property type="protein sequence ID" value="PPE68237.1"/>
    <property type="molecule type" value="Genomic_DNA"/>
</dbReference>
<accession>A0A2S5T070</accession>
<reference evidence="1 2" key="1">
    <citation type="submission" date="2018-02" db="EMBL/GenBank/DDBJ databases">
        <title>Reclassifiation of [Polyangium] brachysporum DSM 7029 as Guopingzhaonella breviflexa gen. nov., sp. nov., a member of the family Comamonadaceae.</title>
        <authorList>
            <person name="Tang B."/>
        </authorList>
    </citation>
    <scope>NUCLEOTIDE SEQUENCE [LARGE SCALE GENOMIC DNA]</scope>
    <source>
        <strain evidence="1 2">DSM 15344</strain>
    </source>
</reference>
<protein>
    <submittedName>
        <fullName evidence="1">Uncharacterized protein</fullName>
    </submittedName>
</protein>
<dbReference type="AlphaFoldDB" id="A0A2S5T070"/>
<evidence type="ECO:0000313" key="2">
    <source>
        <dbReference type="Proteomes" id="UP000239406"/>
    </source>
</evidence>
<proteinExistence type="predicted"/>
<name>A0A2S5T070_9BURK</name>
<dbReference type="Proteomes" id="UP000239406">
    <property type="component" value="Unassembled WGS sequence"/>
</dbReference>
<evidence type="ECO:0000313" key="1">
    <source>
        <dbReference type="EMBL" id="PPE68237.1"/>
    </source>
</evidence>
<sequence>MYRGVPRQYFHLYLAEVCYRFNHRHENLQGLSEFLCVRRFLNLSSCRSARREGEAVSVQYRELVHR</sequence>
<gene>
    <name evidence="1" type="ORF">C1702_18180</name>
</gene>